<dbReference type="Gene3D" id="3.30.10.20">
    <property type="match status" value="1"/>
</dbReference>
<keyword evidence="1" id="KW-0732">Signal</keyword>
<sequence precursor="true">MQLIARFLVVAAVFTISANAFAALPGSGTEADPWRIESRADFDEFAADSSYWAGHTRLDTDIDLAGTVYDRAVIAPDTDRSVADFQGTPFTGFFDGHSYKLINLRFSYSYNWGLFGLIGSSGTVRNLHLENVDGTGYSRAGGLCSINEGAIKSCYVSGRIEGSNQVGGICGINRGTILESSAQCTVRGRLSEAGGICGKNDGGTIKACYALGDVEGGEKVGGLCGGNYYGSTNGIIVDSYASGDVVGESNVGGLCGANGDYIKNCFASGNVKGLLKVGGLCGLNAGSITGSYATGKVETDEIAGGLCGVNNGNLRACYSTGTVTGTVDIGGLCGQHNGYPISDCFWDVETSGITTSAGGIGKSTAEMKSLATYFESVWWEFADFETGLSGWYLPEGDYPKFAWQNTDAAEVTDVTGLTLAQAQTKLAEAGLTVGSTQYVGSMTIEPDIVAGVSASIKGYVSKSLPIDIYVSSGSNGDGSQANPYELACQADLDSVIDFAACYMMTADVFMENGFRYPDPVLNDQFAGHFYGNSYKIHNLDMNTDYGGLFSSIDSSGVVKDLSLAACRIGWETVGGVCSVNWGVIENCYVSGTIRGNVLGGLCRANAGVIRNCAASVKMTSYETYAGGICGTNYGEIEDSYVEGQIECKPRTNEIGGLCMRNEGSIINCFSAVALANGLEMGGLCTSDNGTVTGSFWDVEASGITTSAGGVGLTTAEMQMRATFTDAGWDFVGEDANGTEDVWRICVDGVDYPGLWWEFASGDFACPDGVSFSDYALLADTWLLSKGQPGFDGRCDLDANGTVGLPDLRVFAENWLDD</sequence>
<dbReference type="KEGG" id="alus:STSP2_00541"/>
<dbReference type="RefSeq" id="WP_169852926.1">
    <property type="nucleotide sequence ID" value="NZ_CP019791.1"/>
</dbReference>
<evidence type="ECO:0000259" key="2">
    <source>
        <dbReference type="PROSITE" id="PS51178"/>
    </source>
</evidence>
<feature type="domain" description="PASTA" evidence="2">
    <location>
        <begin position="405"/>
        <end position="472"/>
    </location>
</feature>
<dbReference type="Gene3D" id="2.160.20.110">
    <property type="match status" value="2"/>
</dbReference>
<dbReference type="InterPro" id="IPR011493">
    <property type="entry name" value="GLUG"/>
</dbReference>
<evidence type="ECO:0000313" key="4">
    <source>
        <dbReference type="Proteomes" id="UP000189674"/>
    </source>
</evidence>
<name>A0A1U9NI00_9BACT</name>
<organism evidence="3 4">
    <name type="scientific">Anaerohalosphaera lusitana</name>
    <dbReference type="NCBI Taxonomy" id="1936003"/>
    <lineage>
        <taxon>Bacteria</taxon>
        <taxon>Pseudomonadati</taxon>
        <taxon>Planctomycetota</taxon>
        <taxon>Phycisphaerae</taxon>
        <taxon>Sedimentisphaerales</taxon>
        <taxon>Anaerohalosphaeraceae</taxon>
        <taxon>Anaerohalosphaera</taxon>
    </lineage>
</organism>
<reference evidence="4" key="1">
    <citation type="submission" date="2017-02" db="EMBL/GenBank/DDBJ databases">
        <title>Comparative genomics and description of representatives of a novel lineage of planctomycetes thriving in anoxic sediments.</title>
        <authorList>
            <person name="Spring S."/>
            <person name="Bunk B."/>
            <person name="Sproer C."/>
        </authorList>
    </citation>
    <scope>NUCLEOTIDE SEQUENCE [LARGE SCALE GENOMIC DNA]</scope>
    <source>
        <strain evidence="4">ST-NAGAB-D1</strain>
    </source>
</reference>
<gene>
    <name evidence="3" type="ORF">STSP2_00541</name>
</gene>
<protein>
    <submittedName>
        <fullName evidence="3">GLUG domain protein</fullName>
    </submittedName>
</protein>
<dbReference type="PROSITE" id="PS51178">
    <property type="entry name" value="PASTA"/>
    <property type="match status" value="1"/>
</dbReference>
<dbReference type="STRING" id="1936003.STSP2_00541"/>
<proteinExistence type="predicted"/>
<evidence type="ECO:0000313" key="3">
    <source>
        <dbReference type="EMBL" id="AQT67397.1"/>
    </source>
</evidence>
<dbReference type="Proteomes" id="UP000189674">
    <property type="component" value="Chromosome"/>
</dbReference>
<accession>A0A1U9NI00</accession>
<keyword evidence="4" id="KW-1185">Reference proteome</keyword>
<dbReference type="AlphaFoldDB" id="A0A1U9NI00"/>
<dbReference type="InterPro" id="IPR018247">
    <property type="entry name" value="EF_Hand_1_Ca_BS"/>
</dbReference>
<feature type="signal peptide" evidence="1">
    <location>
        <begin position="1"/>
        <end position="22"/>
    </location>
</feature>
<dbReference type="CDD" id="cd06577">
    <property type="entry name" value="PASTA_pknB"/>
    <property type="match status" value="1"/>
</dbReference>
<dbReference type="Pfam" id="PF07581">
    <property type="entry name" value="Glug"/>
    <property type="match status" value="4"/>
</dbReference>
<feature type="chain" id="PRO_5012075417" evidence="1">
    <location>
        <begin position="23"/>
        <end position="817"/>
    </location>
</feature>
<dbReference type="PROSITE" id="PS00018">
    <property type="entry name" value="EF_HAND_1"/>
    <property type="match status" value="1"/>
</dbReference>
<dbReference type="EMBL" id="CP019791">
    <property type="protein sequence ID" value="AQT67397.1"/>
    <property type="molecule type" value="Genomic_DNA"/>
</dbReference>
<dbReference type="InterPro" id="IPR005543">
    <property type="entry name" value="PASTA_dom"/>
</dbReference>
<evidence type="ECO:0000256" key="1">
    <source>
        <dbReference type="SAM" id="SignalP"/>
    </source>
</evidence>